<dbReference type="GO" id="GO:0004803">
    <property type="term" value="F:transposase activity"/>
    <property type="evidence" value="ECO:0007669"/>
    <property type="project" value="InterPro"/>
</dbReference>
<dbReference type="GO" id="GO:0015074">
    <property type="term" value="P:DNA integration"/>
    <property type="evidence" value="ECO:0007669"/>
    <property type="project" value="InterPro"/>
</dbReference>
<reference evidence="4 5" key="1">
    <citation type="submission" date="2018-07" db="EMBL/GenBank/DDBJ databases">
        <title>Arthrobacter sp. nov., isolated from raw cow's milk with high bacterial count.</title>
        <authorList>
            <person name="Hahne J."/>
            <person name="Isele D."/>
            <person name="Lipski A."/>
        </authorList>
    </citation>
    <scope>NUCLEOTIDE SEQUENCE [LARGE SCALE GENOMIC DNA]</scope>
    <source>
        <strain evidence="4 5">JZ R-183</strain>
    </source>
</reference>
<dbReference type="InterPro" id="IPR036397">
    <property type="entry name" value="RNaseH_sf"/>
</dbReference>
<dbReference type="RefSeq" id="WP_121484676.1">
    <property type="nucleotide sequence ID" value="NZ_QQXL01000003.1"/>
</dbReference>
<evidence type="ECO:0000256" key="2">
    <source>
        <dbReference type="SAM" id="Coils"/>
    </source>
</evidence>
<dbReference type="PROSITE" id="PS50994">
    <property type="entry name" value="INTEGRASE"/>
    <property type="match status" value="1"/>
</dbReference>
<dbReference type="Gene3D" id="3.30.420.10">
    <property type="entry name" value="Ribonuclease H-like superfamily/Ribonuclease H"/>
    <property type="match status" value="1"/>
</dbReference>
<comment type="function">
    <text evidence="1">Involved in the transposition of the insertion sequence.</text>
</comment>
<sequence>MPKNVFSDEFKRDAVALVESGIPQKTVCKDLGVSKSALQAWVRDSRFQSHGMTPSTDPVERREMAQAVKRIRELEMENEVLRRAAAYLSQAHINAPKMIYPLVREMAAAGAQVRVPVAVACRVLGFSEQAYYQWLRSPKSAREIEEAHLIEVLRELHEEDPEGGYRVLADDLHDLGYQISERRVWRLCKSAGIQSVIVKRKRRYPQAGEPVGDDLVQKDFTAGELDEKWLTDITEHWTGEGKLYLCAIKDVCSNRIVGYAIDRRMKASLAVRALENAVVQRGYPEGVIVHSDRGSQFRSRKFQKALKRYQLRGSMGRVGACGDNAAMESFFSLLQKNVLDRKAWATREELRLAIVSWIEGKYHRKRRQRRLGKLTPVEFETIMRSAVALAA</sequence>
<comment type="caution">
    <text evidence="4">The sequence shown here is derived from an EMBL/GenBank/DDBJ whole genome shotgun (WGS) entry which is preliminary data.</text>
</comment>
<dbReference type="InterPro" id="IPR050900">
    <property type="entry name" value="Transposase_IS3/IS150/IS904"/>
</dbReference>
<evidence type="ECO:0000313" key="4">
    <source>
        <dbReference type="EMBL" id="RKW70652.1"/>
    </source>
</evidence>
<dbReference type="NCBIfam" id="NF033516">
    <property type="entry name" value="transpos_IS3"/>
    <property type="match status" value="1"/>
</dbReference>
<dbReference type="InterPro" id="IPR001584">
    <property type="entry name" value="Integrase_cat-core"/>
</dbReference>
<dbReference type="InterPro" id="IPR009057">
    <property type="entry name" value="Homeodomain-like_sf"/>
</dbReference>
<keyword evidence="5" id="KW-1185">Reference proteome</keyword>
<dbReference type="PANTHER" id="PTHR46889:SF4">
    <property type="entry name" value="TRANSPOSASE INSO FOR INSERTION SEQUENCE ELEMENT IS911B-RELATED"/>
    <property type="match status" value="1"/>
</dbReference>
<proteinExistence type="predicted"/>
<dbReference type="InterPro" id="IPR048020">
    <property type="entry name" value="Transpos_IS3"/>
</dbReference>
<dbReference type="EMBL" id="QQXL01000003">
    <property type="protein sequence ID" value="RKW70652.1"/>
    <property type="molecule type" value="Genomic_DNA"/>
</dbReference>
<name>A0A496PJG6_9MICC</name>
<dbReference type="Pfam" id="PF13276">
    <property type="entry name" value="HTH_21"/>
    <property type="match status" value="1"/>
</dbReference>
<dbReference type="GO" id="GO:0006313">
    <property type="term" value="P:DNA transposition"/>
    <property type="evidence" value="ECO:0007669"/>
    <property type="project" value="InterPro"/>
</dbReference>
<feature type="coiled-coil region" evidence="2">
    <location>
        <begin position="64"/>
        <end position="91"/>
    </location>
</feature>
<dbReference type="Pfam" id="PF13333">
    <property type="entry name" value="rve_2"/>
    <property type="match status" value="1"/>
</dbReference>
<dbReference type="Pfam" id="PF01527">
    <property type="entry name" value="HTH_Tnp_1"/>
    <property type="match status" value="1"/>
</dbReference>
<dbReference type="GO" id="GO:0003677">
    <property type="term" value="F:DNA binding"/>
    <property type="evidence" value="ECO:0007669"/>
    <property type="project" value="InterPro"/>
</dbReference>
<organism evidence="4 5">
    <name type="scientific">Galactobacter caseinivorans</name>
    <dbReference type="NCBI Taxonomy" id="2676123"/>
    <lineage>
        <taxon>Bacteria</taxon>
        <taxon>Bacillati</taxon>
        <taxon>Actinomycetota</taxon>
        <taxon>Actinomycetes</taxon>
        <taxon>Micrococcales</taxon>
        <taxon>Micrococcaceae</taxon>
        <taxon>Galactobacter</taxon>
    </lineage>
</organism>
<dbReference type="SUPFAM" id="SSF46689">
    <property type="entry name" value="Homeodomain-like"/>
    <property type="match status" value="1"/>
</dbReference>
<dbReference type="PANTHER" id="PTHR46889">
    <property type="entry name" value="TRANSPOSASE INSF FOR INSERTION SEQUENCE IS3B-RELATED"/>
    <property type="match status" value="1"/>
</dbReference>
<protein>
    <submittedName>
        <fullName evidence="4">IS3 family transposase</fullName>
    </submittedName>
</protein>
<dbReference type="InterPro" id="IPR002514">
    <property type="entry name" value="Transposase_8"/>
</dbReference>
<dbReference type="InterPro" id="IPR025948">
    <property type="entry name" value="HTH-like_dom"/>
</dbReference>
<accession>A0A496PJG6</accession>
<dbReference type="Pfam" id="PF00665">
    <property type="entry name" value="rve"/>
    <property type="match status" value="1"/>
</dbReference>
<dbReference type="Proteomes" id="UP000273119">
    <property type="component" value="Unassembled WGS sequence"/>
</dbReference>
<evidence type="ECO:0000256" key="1">
    <source>
        <dbReference type="ARBA" id="ARBA00002286"/>
    </source>
</evidence>
<dbReference type="AlphaFoldDB" id="A0A496PJG6"/>
<feature type="domain" description="Integrase catalytic" evidence="3">
    <location>
        <begin position="206"/>
        <end position="384"/>
    </location>
</feature>
<gene>
    <name evidence="4" type="ORF">DWQ67_05935</name>
</gene>
<keyword evidence="2" id="KW-0175">Coiled coil</keyword>
<dbReference type="InterPro" id="IPR012337">
    <property type="entry name" value="RNaseH-like_sf"/>
</dbReference>
<evidence type="ECO:0000313" key="5">
    <source>
        <dbReference type="Proteomes" id="UP000273119"/>
    </source>
</evidence>
<dbReference type="SUPFAM" id="SSF53098">
    <property type="entry name" value="Ribonuclease H-like"/>
    <property type="match status" value="1"/>
</dbReference>
<evidence type="ECO:0000259" key="3">
    <source>
        <dbReference type="PROSITE" id="PS50994"/>
    </source>
</evidence>
<dbReference type="Gene3D" id="1.10.10.60">
    <property type="entry name" value="Homeodomain-like"/>
    <property type="match status" value="1"/>
</dbReference>